<gene>
    <name evidence="1" type="ORF">PCOR1329_LOCUS22834</name>
</gene>
<name>A0ABN9RRD4_9DINO</name>
<keyword evidence="2" id="KW-1185">Reference proteome</keyword>
<comment type="caution">
    <text evidence="1">The sequence shown here is derived from an EMBL/GenBank/DDBJ whole genome shotgun (WGS) entry which is preliminary data.</text>
</comment>
<sequence>VLSGTVAQLTANANTVTATMWRGSLPVQATARELVDRAIQRGPAASPNLAQFARWSMRGTLRSTATRFELNLQRLWHLLPTRIAAAVCSADSDRWHAARRFQNTMDIHVSVG</sequence>
<accession>A0ABN9RRD4</accession>
<evidence type="ECO:0000313" key="1">
    <source>
        <dbReference type="EMBL" id="CAK0821605.1"/>
    </source>
</evidence>
<reference evidence="1" key="1">
    <citation type="submission" date="2023-10" db="EMBL/GenBank/DDBJ databases">
        <authorList>
            <person name="Chen Y."/>
            <person name="Shah S."/>
            <person name="Dougan E. K."/>
            <person name="Thang M."/>
            <person name="Chan C."/>
        </authorList>
    </citation>
    <scope>NUCLEOTIDE SEQUENCE [LARGE SCALE GENOMIC DNA]</scope>
</reference>
<proteinExistence type="predicted"/>
<evidence type="ECO:0000313" key="2">
    <source>
        <dbReference type="Proteomes" id="UP001189429"/>
    </source>
</evidence>
<protein>
    <submittedName>
        <fullName evidence="1">Uncharacterized protein</fullName>
    </submittedName>
</protein>
<feature type="non-terminal residue" evidence="1">
    <location>
        <position position="1"/>
    </location>
</feature>
<dbReference type="Proteomes" id="UP001189429">
    <property type="component" value="Unassembled WGS sequence"/>
</dbReference>
<organism evidence="1 2">
    <name type="scientific">Prorocentrum cordatum</name>
    <dbReference type="NCBI Taxonomy" id="2364126"/>
    <lineage>
        <taxon>Eukaryota</taxon>
        <taxon>Sar</taxon>
        <taxon>Alveolata</taxon>
        <taxon>Dinophyceae</taxon>
        <taxon>Prorocentrales</taxon>
        <taxon>Prorocentraceae</taxon>
        <taxon>Prorocentrum</taxon>
    </lineage>
</organism>
<dbReference type="EMBL" id="CAUYUJ010007668">
    <property type="protein sequence ID" value="CAK0821605.1"/>
    <property type="molecule type" value="Genomic_DNA"/>
</dbReference>